<protein>
    <submittedName>
        <fullName evidence="1">Uncharacterized protein</fullName>
    </submittedName>
</protein>
<name>A0A0E9PRA8_ANGAN</name>
<evidence type="ECO:0000313" key="1">
    <source>
        <dbReference type="EMBL" id="JAH06378.1"/>
    </source>
</evidence>
<organism evidence="1">
    <name type="scientific">Anguilla anguilla</name>
    <name type="common">European freshwater eel</name>
    <name type="synonym">Muraena anguilla</name>
    <dbReference type="NCBI Taxonomy" id="7936"/>
    <lineage>
        <taxon>Eukaryota</taxon>
        <taxon>Metazoa</taxon>
        <taxon>Chordata</taxon>
        <taxon>Craniata</taxon>
        <taxon>Vertebrata</taxon>
        <taxon>Euteleostomi</taxon>
        <taxon>Actinopterygii</taxon>
        <taxon>Neopterygii</taxon>
        <taxon>Teleostei</taxon>
        <taxon>Anguilliformes</taxon>
        <taxon>Anguillidae</taxon>
        <taxon>Anguilla</taxon>
    </lineage>
</organism>
<accession>A0A0E9PRA8</accession>
<sequence>MCATVMHIMHTNCSFGGKNVPY</sequence>
<proteinExistence type="predicted"/>
<reference evidence="1" key="1">
    <citation type="submission" date="2014-11" db="EMBL/GenBank/DDBJ databases">
        <authorList>
            <person name="Amaro Gonzalez C."/>
        </authorList>
    </citation>
    <scope>NUCLEOTIDE SEQUENCE</scope>
</reference>
<reference evidence="1" key="2">
    <citation type="journal article" date="2015" name="Fish Shellfish Immunol.">
        <title>Early steps in the European eel (Anguilla anguilla)-Vibrio vulnificus interaction in the gills: Role of the RtxA13 toxin.</title>
        <authorList>
            <person name="Callol A."/>
            <person name="Pajuelo D."/>
            <person name="Ebbesson L."/>
            <person name="Teles M."/>
            <person name="MacKenzie S."/>
            <person name="Amaro C."/>
        </authorList>
    </citation>
    <scope>NUCLEOTIDE SEQUENCE</scope>
</reference>
<dbReference type="EMBL" id="GBXM01102199">
    <property type="protein sequence ID" value="JAH06378.1"/>
    <property type="molecule type" value="Transcribed_RNA"/>
</dbReference>
<dbReference type="AlphaFoldDB" id="A0A0E9PRA8"/>